<keyword evidence="2" id="KW-1133">Transmembrane helix</keyword>
<proteinExistence type="predicted"/>
<keyword evidence="2" id="KW-0472">Membrane</keyword>
<feature type="region of interest" description="Disordered" evidence="1">
    <location>
        <begin position="1"/>
        <end position="20"/>
    </location>
</feature>
<accession>A0ABQ6P6P9</accession>
<feature type="transmembrane region" description="Helical" evidence="2">
    <location>
        <begin position="25"/>
        <end position="46"/>
    </location>
</feature>
<sequence length="217" mass="23577">MTTQADRIRTRRQHKAAPGGTHDRIVRAMAVVLPGLIGVLLAVMVLTPMTPRGEISFLLDRNKVAVVQDRLRVMSAMYRGADDRGRTFSVTAGSGVQHSASQDVVQLKDVTARVMLNDGPAILTTQQGAYDFGRQFITVPGVVNFESSDGYRMVTNGASIDLSKRLLVSDGHVEGRLPTGVFSADRFVANLDDHTVTLEGNARMRMEQGKMTVPGKP</sequence>
<evidence type="ECO:0000313" key="3">
    <source>
        <dbReference type="EMBL" id="GMM60924.1"/>
    </source>
</evidence>
<name>A0ABQ6P6P9_9SPHN</name>
<keyword evidence="2" id="KW-0812">Transmembrane</keyword>
<dbReference type="Pfam" id="PF06835">
    <property type="entry name" value="LptC"/>
    <property type="match status" value="1"/>
</dbReference>
<dbReference type="InterPro" id="IPR010664">
    <property type="entry name" value="LipoPS_assembly_LptC-rel"/>
</dbReference>
<evidence type="ECO:0000256" key="2">
    <source>
        <dbReference type="SAM" id="Phobius"/>
    </source>
</evidence>
<evidence type="ECO:0000256" key="1">
    <source>
        <dbReference type="SAM" id="MobiDB-lite"/>
    </source>
</evidence>
<dbReference type="Gene3D" id="2.60.450.10">
    <property type="entry name" value="Lipopolysaccharide (LPS) transport protein A like domain"/>
    <property type="match status" value="1"/>
</dbReference>
<protein>
    <submittedName>
        <fullName evidence="3">LPS export ABC transporter periplasmic protein LptC</fullName>
    </submittedName>
</protein>
<reference evidence="3 4" key="1">
    <citation type="submission" date="2023-06" db="EMBL/GenBank/DDBJ databases">
        <title>Draft genome sequence of Novosphingobium sp. strain IK01.</title>
        <authorList>
            <person name="Hatamoto M."/>
            <person name="Ikarashi T."/>
            <person name="Yamaguchi T."/>
        </authorList>
    </citation>
    <scope>NUCLEOTIDE SEQUENCE [LARGE SCALE GENOMIC DNA]</scope>
    <source>
        <strain evidence="3 4">IK01</strain>
    </source>
</reference>
<organism evidence="3 4">
    <name type="scientific">Novosphingobium pituita</name>
    <dbReference type="NCBI Taxonomy" id="3056842"/>
    <lineage>
        <taxon>Bacteria</taxon>
        <taxon>Pseudomonadati</taxon>
        <taxon>Pseudomonadota</taxon>
        <taxon>Alphaproteobacteria</taxon>
        <taxon>Sphingomonadales</taxon>
        <taxon>Sphingomonadaceae</taxon>
        <taxon>Novosphingobium</taxon>
    </lineage>
</organism>
<dbReference type="EMBL" id="BTFW01000001">
    <property type="protein sequence ID" value="GMM60924.1"/>
    <property type="molecule type" value="Genomic_DNA"/>
</dbReference>
<keyword evidence="4" id="KW-1185">Reference proteome</keyword>
<comment type="caution">
    <text evidence="3">The sequence shown here is derived from an EMBL/GenBank/DDBJ whole genome shotgun (WGS) entry which is preliminary data.</text>
</comment>
<evidence type="ECO:0000313" key="4">
    <source>
        <dbReference type="Proteomes" id="UP001187221"/>
    </source>
</evidence>
<dbReference type="RefSeq" id="WP_317974657.1">
    <property type="nucleotide sequence ID" value="NZ_BTFW01000001.1"/>
</dbReference>
<gene>
    <name evidence="3" type="ORF">NUTIK01_17010</name>
</gene>
<dbReference type="Proteomes" id="UP001187221">
    <property type="component" value="Unassembled WGS sequence"/>
</dbReference>